<dbReference type="InterPro" id="IPR045851">
    <property type="entry name" value="AMP-bd_C_sf"/>
</dbReference>
<sequence length="1065" mass="122280">MKVNTITQELPVDENAEKEKQYWVEKLSGDLEFSSFPPDLGLFKSELTANHPLRIPADVSNKINKISNNSNWGAFLIFVTTISVILQKYTRNNDILIGTTELKNTTDDLLLIRNTVSPHMTWKEILLNVKNTVNDAINNHKLSIMSLLKSMGTLNEKTEDDSFPVVINFKNLGEKKLKSNTRAKIAFHFQKNDEDSRMTGEIIYQKELYSSDFICNLAEQFMMTLDQLTNNPNHQVGDLNLVTEIEKEKLLKDFNNTTINFSHTKLLHELVEEQVQKCPDRVAIVFDESKITYRELNRRANRLAVLLREKGVSRNTLVGIIIKPGIEMAIGILSILKAGGAYIPIDPNYPKERKNSIIQDSGLDLLLMETEHRSKLDLNGEIIDLELLNKNTNNYDHLPSVNEENDLAYIIYTSGTTGTPKGVMIEHKSIVNNIVWRKNEYKLTENDCALQLFSFSFDGFVTSFFTPLVSGAQLILVKNDDVKNPPHLYKIIKSKKVTHFISTPSLYNSLLDEIDDGDELSLRIITLAGEEVTNSLLKKNSRKNVNVEIVNEYGPTENSVVTTAFRNLTYHSKVSIGKPIANNQIYILDEEQKLQPIGVPGELCISGASLAKGYVNNPKLTSEKFVFNPFLQGSLMYKTGDLARWLPDGNIEYLGRVDEQVKVRGFRIELKEIEHQLKEHQSIDEVVVTSAKDSKGSNFLCAYYISSEEINGSALRKFLEKRIPDFMIPSYFVKVDHFPLTINGKIDKKSLPEPTENISEQLNYKAPSNEIEEKLVTIWSQILNIDSKKIGILDNLFNLGMHSLKIASFVSRVYREFEISIPIHIIFQQPTVFEQAKYISQIEREKIYSIEKVEESKYYPLSSAQKRIYMLQSFNKYQTSYNMPKAMIIEGPLDEKRIEAAFQKLLLRHEALRTSFKVSNGNPVQQINHDTSIEMNVVNLKDEKLSDLVSNFIRPFDLLNDQLIRLKLVKLKKNKYLFLIDIHHIISDGYSINLMVNEFVQLYEGKELPELRFQYKDYAAWQNNLLKSERIEKQEQYWLNQFAEEYPVLQLPTDYKRPLVKGYEG</sequence>
<dbReference type="Gene3D" id="1.10.1200.10">
    <property type="entry name" value="ACP-like"/>
    <property type="match status" value="1"/>
</dbReference>
<dbReference type="EMBL" id="JAAIWN010000075">
    <property type="protein sequence ID" value="NEY83110.1"/>
    <property type="molecule type" value="Genomic_DNA"/>
</dbReference>
<dbReference type="FunFam" id="3.40.50.980:FF:000001">
    <property type="entry name" value="Non-ribosomal peptide synthetase"/>
    <property type="match status" value="1"/>
</dbReference>
<dbReference type="Gene3D" id="3.30.559.30">
    <property type="entry name" value="Nonribosomal peptide synthetase, condensation domain"/>
    <property type="match status" value="2"/>
</dbReference>
<dbReference type="GO" id="GO:0043041">
    <property type="term" value="P:amino acid activation for nonribosomal peptide biosynthetic process"/>
    <property type="evidence" value="ECO:0007669"/>
    <property type="project" value="TreeGrafter"/>
</dbReference>
<comment type="cofactor">
    <cofactor evidence="1">
        <name>pantetheine 4'-phosphate</name>
        <dbReference type="ChEBI" id="CHEBI:47942"/>
    </cofactor>
</comment>
<evidence type="ECO:0000259" key="5">
    <source>
        <dbReference type="PROSITE" id="PS50075"/>
    </source>
</evidence>
<dbReference type="EMBL" id="JACEIO010000073">
    <property type="protein sequence ID" value="MBA4538757.1"/>
    <property type="molecule type" value="Genomic_DNA"/>
</dbReference>
<reference evidence="6 9" key="2">
    <citation type="submission" date="2020-07" db="EMBL/GenBank/DDBJ databases">
        <authorList>
            <person name="Feng H."/>
        </authorList>
    </citation>
    <scope>NUCLEOTIDE SEQUENCE [LARGE SCALE GENOMIC DNA]</scope>
    <source>
        <strain evidence="6">S-12</strain>
        <strain evidence="9">s-12</strain>
    </source>
</reference>
<feature type="non-terminal residue" evidence="7">
    <location>
        <position position="1065"/>
    </location>
</feature>
<dbReference type="InterPro" id="IPR010071">
    <property type="entry name" value="AA_adenyl_dom"/>
</dbReference>
<dbReference type="AlphaFoldDB" id="A0A6B3VXR5"/>
<evidence type="ECO:0000313" key="9">
    <source>
        <dbReference type="Proteomes" id="UP000570010"/>
    </source>
</evidence>
<evidence type="ECO:0000256" key="1">
    <source>
        <dbReference type="ARBA" id="ARBA00001957"/>
    </source>
</evidence>
<gene>
    <name evidence="7" type="ORF">G4D64_16800</name>
    <name evidence="6" type="ORF">H1Z61_16895</name>
</gene>
<evidence type="ECO:0000256" key="2">
    <source>
        <dbReference type="ARBA" id="ARBA00006432"/>
    </source>
</evidence>
<dbReference type="Pfam" id="PF00550">
    <property type="entry name" value="PP-binding"/>
    <property type="match status" value="1"/>
</dbReference>
<dbReference type="PANTHER" id="PTHR45527:SF1">
    <property type="entry name" value="FATTY ACID SYNTHASE"/>
    <property type="match status" value="1"/>
</dbReference>
<dbReference type="Pfam" id="PF00501">
    <property type="entry name" value="AMP-binding"/>
    <property type="match status" value="1"/>
</dbReference>
<dbReference type="Gene3D" id="3.30.300.30">
    <property type="match status" value="1"/>
</dbReference>
<accession>A0A6B3VXR5</accession>
<dbReference type="GO" id="GO:0005829">
    <property type="term" value="C:cytosol"/>
    <property type="evidence" value="ECO:0007669"/>
    <property type="project" value="TreeGrafter"/>
</dbReference>
<comment type="caution">
    <text evidence="7">The sequence shown here is derived from an EMBL/GenBank/DDBJ whole genome shotgun (WGS) entry which is preliminary data.</text>
</comment>
<dbReference type="InterPro" id="IPR020459">
    <property type="entry name" value="AMP-binding"/>
</dbReference>
<dbReference type="Proteomes" id="UP000570010">
    <property type="component" value="Unassembled WGS sequence"/>
</dbReference>
<dbReference type="RefSeq" id="WP_163243512.1">
    <property type="nucleotide sequence ID" value="NZ_JAAIWN010000075.1"/>
</dbReference>
<evidence type="ECO:0000313" key="7">
    <source>
        <dbReference type="EMBL" id="NEY83110.1"/>
    </source>
</evidence>
<dbReference type="GO" id="GO:0003824">
    <property type="term" value="F:catalytic activity"/>
    <property type="evidence" value="ECO:0007669"/>
    <property type="project" value="InterPro"/>
</dbReference>
<feature type="domain" description="Carrier" evidence="5">
    <location>
        <begin position="766"/>
        <end position="843"/>
    </location>
</feature>
<dbReference type="InterPro" id="IPR020845">
    <property type="entry name" value="AMP-binding_CS"/>
</dbReference>
<dbReference type="PANTHER" id="PTHR45527">
    <property type="entry name" value="NONRIBOSOMAL PEPTIDE SYNTHETASE"/>
    <property type="match status" value="1"/>
</dbReference>
<dbReference type="InterPro" id="IPR025110">
    <property type="entry name" value="AMP-bd_C"/>
</dbReference>
<dbReference type="GO" id="GO:0008610">
    <property type="term" value="P:lipid biosynthetic process"/>
    <property type="evidence" value="ECO:0007669"/>
    <property type="project" value="UniProtKB-ARBA"/>
</dbReference>
<keyword evidence="4" id="KW-0597">Phosphoprotein</keyword>
<dbReference type="SUPFAM" id="SSF47336">
    <property type="entry name" value="ACP-like"/>
    <property type="match status" value="1"/>
</dbReference>
<dbReference type="Gene3D" id="2.30.38.10">
    <property type="entry name" value="Luciferase, Domain 3"/>
    <property type="match status" value="1"/>
</dbReference>
<dbReference type="PROSITE" id="PS50075">
    <property type="entry name" value="CARRIER"/>
    <property type="match status" value="1"/>
</dbReference>
<dbReference type="NCBIfam" id="TIGR01733">
    <property type="entry name" value="AA-adenyl-dom"/>
    <property type="match status" value="1"/>
</dbReference>
<dbReference type="InterPro" id="IPR009081">
    <property type="entry name" value="PP-bd_ACP"/>
</dbReference>
<evidence type="ECO:0000256" key="3">
    <source>
        <dbReference type="ARBA" id="ARBA00022450"/>
    </source>
</evidence>
<dbReference type="Pfam" id="PF13193">
    <property type="entry name" value="AMP-binding_C"/>
    <property type="match status" value="1"/>
</dbReference>
<dbReference type="GO" id="GO:0044550">
    <property type="term" value="P:secondary metabolite biosynthetic process"/>
    <property type="evidence" value="ECO:0007669"/>
    <property type="project" value="UniProtKB-ARBA"/>
</dbReference>
<organism evidence="7 8">
    <name type="scientific">Bacillus aquiflavi</name>
    <dbReference type="NCBI Taxonomy" id="2672567"/>
    <lineage>
        <taxon>Bacteria</taxon>
        <taxon>Bacillati</taxon>
        <taxon>Bacillota</taxon>
        <taxon>Bacilli</taxon>
        <taxon>Bacillales</taxon>
        <taxon>Bacillaceae</taxon>
        <taxon>Bacillus</taxon>
    </lineage>
</organism>
<proteinExistence type="inferred from homology"/>
<dbReference type="Gene3D" id="3.40.50.980">
    <property type="match status" value="2"/>
</dbReference>
<keyword evidence="3" id="KW-0596">Phosphopantetheine</keyword>
<comment type="similarity">
    <text evidence="2">Belongs to the ATP-dependent AMP-binding enzyme family.</text>
</comment>
<dbReference type="SUPFAM" id="SSF56801">
    <property type="entry name" value="Acetyl-CoA synthetase-like"/>
    <property type="match status" value="1"/>
</dbReference>
<dbReference type="FunFam" id="2.30.38.10:FF:000001">
    <property type="entry name" value="Non-ribosomal peptide synthetase PvdI"/>
    <property type="match status" value="1"/>
</dbReference>
<dbReference type="InterPro" id="IPR000873">
    <property type="entry name" value="AMP-dep_synth/lig_dom"/>
</dbReference>
<evidence type="ECO:0000313" key="6">
    <source>
        <dbReference type="EMBL" id="MBA4538757.1"/>
    </source>
</evidence>
<protein>
    <submittedName>
        <fullName evidence="7">Amino acid adenylation domain-containing protein</fullName>
    </submittedName>
</protein>
<dbReference type="PRINTS" id="PR00154">
    <property type="entry name" value="AMPBINDING"/>
</dbReference>
<evidence type="ECO:0000313" key="8">
    <source>
        <dbReference type="Proteomes" id="UP000472971"/>
    </source>
</evidence>
<dbReference type="Gene3D" id="3.30.559.10">
    <property type="entry name" value="Chloramphenicol acetyltransferase-like domain"/>
    <property type="match status" value="1"/>
</dbReference>
<reference evidence="7 8" key="1">
    <citation type="submission" date="2020-02" db="EMBL/GenBank/DDBJ databases">
        <title>Bacillus aquiflavi sp. nov., isolated from yellow water of strong flavor Chinese baijiu in Yibin region of China.</title>
        <authorList>
            <person name="Xie J."/>
        </authorList>
    </citation>
    <scope>NUCLEOTIDE SEQUENCE [LARGE SCALE GENOMIC DNA]</scope>
    <source>
        <strain evidence="7 8">3H-10</strain>
    </source>
</reference>
<dbReference type="FunFam" id="3.30.300.30:FF:000010">
    <property type="entry name" value="Enterobactin synthetase component F"/>
    <property type="match status" value="1"/>
</dbReference>
<name>A0A6B3VXR5_9BACI</name>
<keyword evidence="8" id="KW-1185">Reference proteome</keyword>
<dbReference type="PROSITE" id="PS00455">
    <property type="entry name" value="AMP_BINDING"/>
    <property type="match status" value="1"/>
</dbReference>
<dbReference type="SUPFAM" id="SSF52777">
    <property type="entry name" value="CoA-dependent acyltransferases"/>
    <property type="match status" value="2"/>
</dbReference>
<dbReference type="GO" id="GO:0031177">
    <property type="term" value="F:phosphopantetheine binding"/>
    <property type="evidence" value="ECO:0007669"/>
    <property type="project" value="TreeGrafter"/>
</dbReference>
<evidence type="ECO:0000256" key="4">
    <source>
        <dbReference type="ARBA" id="ARBA00022553"/>
    </source>
</evidence>
<dbReference type="Proteomes" id="UP000472971">
    <property type="component" value="Unassembled WGS sequence"/>
</dbReference>
<dbReference type="CDD" id="cd05930">
    <property type="entry name" value="A_NRPS"/>
    <property type="match status" value="1"/>
</dbReference>
<dbReference type="InterPro" id="IPR036736">
    <property type="entry name" value="ACP-like_sf"/>
</dbReference>
<dbReference type="FunFam" id="3.40.50.12780:FF:000012">
    <property type="entry name" value="Non-ribosomal peptide synthetase"/>
    <property type="match status" value="1"/>
</dbReference>
<dbReference type="InterPro" id="IPR023213">
    <property type="entry name" value="CAT-like_dom_sf"/>
</dbReference>
<dbReference type="InterPro" id="IPR001242">
    <property type="entry name" value="Condensation_dom"/>
</dbReference>
<dbReference type="Pfam" id="PF00668">
    <property type="entry name" value="Condensation"/>
    <property type="match status" value="2"/>
</dbReference>